<protein>
    <submittedName>
        <fullName evidence="2">Uncharacterized protein</fullName>
    </submittedName>
</protein>
<feature type="compositionally biased region" description="Polar residues" evidence="1">
    <location>
        <begin position="19"/>
        <end position="29"/>
    </location>
</feature>
<reference evidence="2 3" key="1">
    <citation type="submission" date="2020-04" db="EMBL/GenBank/DDBJ databases">
        <title>Genome sequencing of novel species.</title>
        <authorList>
            <person name="Heo J."/>
            <person name="Kim S.-J."/>
            <person name="Kim J.-S."/>
            <person name="Hong S.-B."/>
            <person name="Kwon S.-W."/>
        </authorList>
    </citation>
    <scope>NUCLEOTIDE SEQUENCE [LARGE SCALE GENOMIC DNA]</scope>
    <source>
        <strain evidence="2 3">GN2-R2</strain>
    </source>
</reference>
<dbReference type="EMBL" id="CP051685">
    <property type="protein sequence ID" value="QJE00021.1"/>
    <property type="molecule type" value="Genomic_DNA"/>
</dbReference>
<evidence type="ECO:0000256" key="1">
    <source>
        <dbReference type="SAM" id="MobiDB-lite"/>
    </source>
</evidence>
<dbReference type="KEGG" id="mfy:HH212_08265"/>
<sequence>MVDNKPSNMSSKPIRAENADNQGNRQSADAGQDKEGTASSGVHSNFASASPESNVNPPGAPQTSHGSVSGAVAGDKDGVAGAQQQGADTTPPQIQTDKPSM</sequence>
<dbReference type="AlphaFoldDB" id="A0A7Z2VVK8"/>
<feature type="compositionally biased region" description="Polar residues" evidence="1">
    <location>
        <begin position="90"/>
        <end position="101"/>
    </location>
</feature>
<evidence type="ECO:0000313" key="3">
    <source>
        <dbReference type="Proteomes" id="UP000502415"/>
    </source>
</evidence>
<dbReference type="RefSeq" id="WP_169434968.1">
    <property type="nucleotide sequence ID" value="NZ_CP051685.1"/>
</dbReference>
<keyword evidence="3" id="KW-1185">Reference proteome</keyword>
<feature type="compositionally biased region" description="Low complexity" evidence="1">
    <location>
        <begin position="68"/>
        <end position="88"/>
    </location>
</feature>
<feature type="compositionally biased region" description="Polar residues" evidence="1">
    <location>
        <begin position="37"/>
        <end position="67"/>
    </location>
</feature>
<name>A0A7Z2VVK8_9BURK</name>
<feature type="compositionally biased region" description="Polar residues" evidence="1">
    <location>
        <begin position="1"/>
        <end position="11"/>
    </location>
</feature>
<proteinExistence type="predicted"/>
<feature type="region of interest" description="Disordered" evidence="1">
    <location>
        <begin position="1"/>
        <end position="101"/>
    </location>
</feature>
<organism evidence="2 3">
    <name type="scientific">Massilia forsythiae</name>
    <dbReference type="NCBI Taxonomy" id="2728020"/>
    <lineage>
        <taxon>Bacteria</taxon>
        <taxon>Pseudomonadati</taxon>
        <taxon>Pseudomonadota</taxon>
        <taxon>Betaproteobacteria</taxon>
        <taxon>Burkholderiales</taxon>
        <taxon>Oxalobacteraceae</taxon>
        <taxon>Telluria group</taxon>
        <taxon>Massilia</taxon>
    </lineage>
</organism>
<gene>
    <name evidence="2" type="ORF">HH212_08265</name>
</gene>
<accession>A0A7Z2VVK8</accession>
<dbReference type="Proteomes" id="UP000502415">
    <property type="component" value="Chromosome"/>
</dbReference>
<evidence type="ECO:0000313" key="2">
    <source>
        <dbReference type="EMBL" id="QJE00021.1"/>
    </source>
</evidence>